<reference evidence="2" key="1">
    <citation type="submission" date="2021-05" db="EMBL/GenBank/DDBJ databases">
        <authorList>
            <person name="Arsene-Ploetze F."/>
        </authorList>
    </citation>
    <scope>NUCLEOTIDE SEQUENCE</scope>
    <source>
        <strain evidence="2">DSM 42138</strain>
    </source>
</reference>
<keyword evidence="3" id="KW-1185">Reference proteome</keyword>
<dbReference type="PROSITE" id="PS50861">
    <property type="entry name" value="AA_TRNA_LIGASE_II_GLYAB"/>
    <property type="match status" value="1"/>
</dbReference>
<accession>A0A9W4DSM3</accession>
<dbReference type="GO" id="GO:0005524">
    <property type="term" value="F:ATP binding"/>
    <property type="evidence" value="ECO:0007669"/>
    <property type="project" value="InterPro"/>
</dbReference>
<comment type="caution">
    <text evidence="2">The sequence shown here is derived from an EMBL/GenBank/DDBJ whole genome shotgun (WGS) entry which is preliminary data.</text>
</comment>
<gene>
    <name evidence="2" type="ORF">SCOCK_330019</name>
</gene>
<evidence type="ECO:0000313" key="3">
    <source>
        <dbReference type="Proteomes" id="UP001152519"/>
    </source>
</evidence>
<feature type="region of interest" description="Disordered" evidence="1">
    <location>
        <begin position="594"/>
        <end position="619"/>
    </location>
</feature>
<dbReference type="EC" id="6.1.1.14" evidence="2"/>
<dbReference type="GO" id="GO:0004820">
    <property type="term" value="F:glycine-tRNA ligase activity"/>
    <property type="evidence" value="ECO:0007669"/>
    <property type="project" value="UniProtKB-EC"/>
</dbReference>
<dbReference type="GO" id="GO:0006426">
    <property type="term" value="P:glycyl-tRNA aminoacylation"/>
    <property type="evidence" value="ECO:0007669"/>
    <property type="project" value="InterPro"/>
</dbReference>
<feature type="compositionally biased region" description="Basic residues" evidence="1">
    <location>
        <begin position="404"/>
        <end position="413"/>
    </location>
</feature>
<proteinExistence type="predicted"/>
<feature type="region of interest" description="Disordered" evidence="1">
    <location>
        <begin position="491"/>
        <end position="511"/>
    </location>
</feature>
<dbReference type="GO" id="GO:0005737">
    <property type="term" value="C:cytoplasm"/>
    <property type="evidence" value="ECO:0007669"/>
    <property type="project" value="InterPro"/>
</dbReference>
<dbReference type="EMBL" id="CAJSLV010000063">
    <property type="protein sequence ID" value="CAG6395508.1"/>
    <property type="molecule type" value="Genomic_DNA"/>
</dbReference>
<feature type="region of interest" description="Disordered" evidence="1">
    <location>
        <begin position="637"/>
        <end position="657"/>
    </location>
</feature>
<name>A0A9W4DSM3_9ACTN</name>
<dbReference type="Proteomes" id="UP001152519">
    <property type="component" value="Unassembled WGS sequence"/>
</dbReference>
<keyword evidence="2" id="KW-0436">Ligase</keyword>
<dbReference type="InterPro" id="IPR006194">
    <property type="entry name" value="Gly-tRNA-synth_heterodimer"/>
</dbReference>
<feature type="compositionally biased region" description="Pro residues" evidence="1">
    <location>
        <begin position="647"/>
        <end position="657"/>
    </location>
</feature>
<dbReference type="AlphaFoldDB" id="A0A9W4DSM3"/>
<feature type="region of interest" description="Disordered" evidence="1">
    <location>
        <begin position="404"/>
        <end position="436"/>
    </location>
</feature>
<protein>
    <submittedName>
        <fullName evidence="2">Glycine--tRNA ligase</fullName>
        <ecNumber evidence="2">6.1.1.14</ecNumber>
    </submittedName>
</protein>
<sequence length="657" mass="67431">MRSTCSTRRPWWSAARSRTSRPGCCRACAASSPPASRTASGVPRTCWSPGSATTAYCAGPPTARCVPCWTTPRRGSVRSQSRACHPLAPRHVPAVEAVAGLDDLVGRVDDRDDVADQRVVVEPRGVGARVLAALDVLDADAAVAGVGRAEDGRVAPVVAVDEGARVAQPHGVRHVRDVVLALAVGVGEADRGAVHPGGLVLLLDDHLAVVGGVALAAGGDRDGVDDLAVADDGHHVGLGVDRGDLRAAHVEADGLVLDAVDAGSALDALEVQVERDVRAGNPVGLRAQVEPLGVEPVADHLLPAAGRHGDAALDGGPVGLGYRVVELHRHRHADADGGAVLGREVADEVRRLGRGGAEAGGGGRGLALRVDGGRGDRVLGAVRQRAGRGPALLVGGQLARHRVPGGLGRHGHRGQGAAGDGDLDRPADLGAGGAGLRGDGDLRGGGVLGRRGVLAGLGEGGRCLRGGRRLRRRRGAGRGFAVRVPTATAVARGEGDAAGDQHGGRGGERAALGDLRVLGRGRSVLGRRHASLQWGWGPPRRHHGLLPSPWKQPPRSKSPFSVVIVAFPTSAPRGAHSGPPSVPGGLRYVDVTIPLPGHGQQRRTLTRSQAVGPGHGSRGGYRCHLAAPPLWRRHWPPSPQGASCSCPPLPHTPPTAR</sequence>
<organism evidence="2 3">
    <name type="scientific">Actinacidiphila cocklensis</name>
    <dbReference type="NCBI Taxonomy" id="887465"/>
    <lineage>
        <taxon>Bacteria</taxon>
        <taxon>Bacillati</taxon>
        <taxon>Actinomycetota</taxon>
        <taxon>Actinomycetes</taxon>
        <taxon>Kitasatosporales</taxon>
        <taxon>Streptomycetaceae</taxon>
        <taxon>Actinacidiphila</taxon>
    </lineage>
</organism>
<evidence type="ECO:0000256" key="1">
    <source>
        <dbReference type="SAM" id="MobiDB-lite"/>
    </source>
</evidence>
<evidence type="ECO:0000313" key="2">
    <source>
        <dbReference type="EMBL" id="CAG6395508.1"/>
    </source>
</evidence>